<reference evidence="1" key="1">
    <citation type="submission" date="2016-03" db="EMBL/GenBank/DDBJ databases">
        <title>Draft genome sequence of Rosellinia necatrix.</title>
        <authorList>
            <person name="Kanematsu S."/>
        </authorList>
    </citation>
    <scope>NUCLEOTIDE SEQUENCE [LARGE SCALE GENOMIC DNA]</scope>
    <source>
        <strain evidence="1">W97</strain>
    </source>
</reference>
<gene>
    <name evidence="1" type="ORF">SAMD00023353_4900540</name>
</gene>
<keyword evidence="2" id="KW-1185">Reference proteome</keyword>
<dbReference type="Proteomes" id="UP000054516">
    <property type="component" value="Unassembled WGS sequence"/>
</dbReference>
<evidence type="ECO:0000313" key="1">
    <source>
        <dbReference type="EMBL" id="GAP90378.1"/>
    </source>
</evidence>
<dbReference type="EMBL" id="DF977494">
    <property type="protein sequence ID" value="GAP90378.1"/>
    <property type="molecule type" value="Genomic_DNA"/>
</dbReference>
<accession>A0A1W2TPP9</accession>
<dbReference type="OrthoDB" id="4743905at2759"/>
<proteinExistence type="predicted"/>
<name>A0A1W2TPP9_ROSNE</name>
<dbReference type="AlphaFoldDB" id="A0A1W2TPP9"/>
<protein>
    <submittedName>
        <fullName evidence="1">Uncharacterized protein</fullName>
    </submittedName>
</protein>
<organism evidence="1">
    <name type="scientific">Rosellinia necatrix</name>
    <name type="common">White root-rot fungus</name>
    <dbReference type="NCBI Taxonomy" id="77044"/>
    <lineage>
        <taxon>Eukaryota</taxon>
        <taxon>Fungi</taxon>
        <taxon>Dikarya</taxon>
        <taxon>Ascomycota</taxon>
        <taxon>Pezizomycotina</taxon>
        <taxon>Sordariomycetes</taxon>
        <taxon>Xylariomycetidae</taxon>
        <taxon>Xylariales</taxon>
        <taxon>Xylariaceae</taxon>
        <taxon>Rosellinia</taxon>
    </lineage>
</organism>
<sequence>MCQYWATTFPCGCFTWRSSGYYFCEKRGKTTTAEGGREGGGGGGGGEGIGCGSVTLRRYTWKTFCPASRKALRGRRWTPGARLATCCGCLGETERAALCHRCDSTPTDASAGPTLWHCSGHLVQDGPEVVIDSDNGDCDGGTTVSLADAEVFFERAIKLWPIDHQKRYFRRKGDKACRDAGWSY</sequence>
<evidence type="ECO:0000313" key="2">
    <source>
        <dbReference type="Proteomes" id="UP000054516"/>
    </source>
</evidence>